<dbReference type="GO" id="GO:0005886">
    <property type="term" value="C:plasma membrane"/>
    <property type="evidence" value="ECO:0007669"/>
    <property type="project" value="UniProtKB-SubCell"/>
</dbReference>
<evidence type="ECO:0000256" key="3">
    <source>
        <dbReference type="ARBA" id="ARBA00022692"/>
    </source>
</evidence>
<keyword evidence="4 6" id="KW-1133">Transmembrane helix</keyword>
<reference evidence="8 9" key="1">
    <citation type="submission" date="2020-05" db="EMBL/GenBank/DDBJ databases">
        <title>MicrobeNet Type strains.</title>
        <authorList>
            <person name="Nicholson A.C."/>
        </authorList>
    </citation>
    <scope>NUCLEOTIDE SEQUENCE [LARGE SCALE GENOMIC DNA]</scope>
    <source>
        <strain evidence="8 9">JCM 14282</strain>
    </source>
</reference>
<evidence type="ECO:0000256" key="5">
    <source>
        <dbReference type="ARBA" id="ARBA00023136"/>
    </source>
</evidence>
<evidence type="ECO:0000313" key="8">
    <source>
        <dbReference type="EMBL" id="NNH05085.1"/>
    </source>
</evidence>
<evidence type="ECO:0000256" key="2">
    <source>
        <dbReference type="ARBA" id="ARBA00022475"/>
    </source>
</evidence>
<keyword evidence="2" id="KW-1003">Cell membrane</keyword>
<feature type="transmembrane region" description="Helical" evidence="6">
    <location>
        <begin position="21"/>
        <end position="43"/>
    </location>
</feature>
<feature type="transmembrane region" description="Helical" evidence="6">
    <location>
        <begin position="86"/>
        <end position="110"/>
    </location>
</feature>
<dbReference type="InterPro" id="IPR025937">
    <property type="entry name" value="PDGLE_dom"/>
</dbReference>
<dbReference type="AlphaFoldDB" id="A0A7Y2M233"/>
<gene>
    <name evidence="8" type="ORF">HLA99_14655</name>
</gene>
<dbReference type="Pfam" id="PF13190">
    <property type="entry name" value="PDGLE"/>
    <property type="match status" value="1"/>
</dbReference>
<evidence type="ECO:0000256" key="1">
    <source>
        <dbReference type="ARBA" id="ARBA00004236"/>
    </source>
</evidence>
<keyword evidence="5 6" id="KW-0472">Membrane</keyword>
<organism evidence="8 9">
    <name type="scientific">Microbacterium ulmi</name>
    <dbReference type="NCBI Taxonomy" id="179095"/>
    <lineage>
        <taxon>Bacteria</taxon>
        <taxon>Bacillati</taxon>
        <taxon>Actinomycetota</taxon>
        <taxon>Actinomycetes</taxon>
        <taxon>Micrococcales</taxon>
        <taxon>Microbacteriaceae</taxon>
        <taxon>Microbacterium</taxon>
    </lineage>
</organism>
<dbReference type="EMBL" id="JABEMB010000031">
    <property type="protein sequence ID" value="NNH05085.1"/>
    <property type="molecule type" value="Genomic_DNA"/>
</dbReference>
<dbReference type="RefSeq" id="WP_167037116.1">
    <property type="nucleotide sequence ID" value="NZ_BAAANA010000001.1"/>
</dbReference>
<dbReference type="Proteomes" id="UP000543598">
    <property type="component" value="Unassembled WGS sequence"/>
</dbReference>
<evidence type="ECO:0000259" key="7">
    <source>
        <dbReference type="Pfam" id="PF13190"/>
    </source>
</evidence>
<evidence type="ECO:0000256" key="6">
    <source>
        <dbReference type="SAM" id="Phobius"/>
    </source>
</evidence>
<proteinExistence type="predicted"/>
<protein>
    <submittedName>
        <fullName evidence="8">Cobalt ABC transporter permease</fullName>
    </submittedName>
</protein>
<keyword evidence="3 6" id="KW-0812">Transmembrane</keyword>
<comment type="subcellular location">
    <subcellularLocation>
        <location evidence="1">Cell membrane</location>
    </subcellularLocation>
</comment>
<evidence type="ECO:0000256" key="4">
    <source>
        <dbReference type="ARBA" id="ARBA00022989"/>
    </source>
</evidence>
<name>A0A7Y2M233_9MICO</name>
<keyword evidence="9" id="KW-1185">Reference proteome</keyword>
<evidence type="ECO:0000313" key="9">
    <source>
        <dbReference type="Proteomes" id="UP000543598"/>
    </source>
</evidence>
<accession>A0A7Y2M233</accession>
<feature type="domain" description="PDGLE" evidence="7">
    <location>
        <begin position="22"/>
        <end position="108"/>
    </location>
</feature>
<sequence length="117" mass="11893">MKADDERRPGNRPARTPRVSTRAFTVGALAFALTVACGLSLFASSHPDGLESVAAAAGFLDSARDSSAAGGLLSGYGVAFIDDPSLSVAIAGAIGCLVTFALASLGQLAARRRRRKG</sequence>
<comment type="caution">
    <text evidence="8">The sequence shown here is derived from an EMBL/GenBank/DDBJ whole genome shotgun (WGS) entry which is preliminary data.</text>
</comment>